<organism evidence="2">
    <name type="scientific">Arundo donax</name>
    <name type="common">Giant reed</name>
    <name type="synonym">Donax arundinaceus</name>
    <dbReference type="NCBI Taxonomy" id="35708"/>
    <lineage>
        <taxon>Eukaryota</taxon>
        <taxon>Viridiplantae</taxon>
        <taxon>Streptophyta</taxon>
        <taxon>Embryophyta</taxon>
        <taxon>Tracheophyta</taxon>
        <taxon>Spermatophyta</taxon>
        <taxon>Magnoliopsida</taxon>
        <taxon>Liliopsida</taxon>
        <taxon>Poales</taxon>
        <taxon>Poaceae</taxon>
        <taxon>PACMAD clade</taxon>
        <taxon>Arundinoideae</taxon>
        <taxon>Arundineae</taxon>
        <taxon>Arundo</taxon>
    </lineage>
</organism>
<feature type="region of interest" description="Disordered" evidence="1">
    <location>
        <begin position="99"/>
        <end position="118"/>
    </location>
</feature>
<feature type="region of interest" description="Disordered" evidence="1">
    <location>
        <begin position="1"/>
        <end position="83"/>
    </location>
</feature>
<feature type="region of interest" description="Disordered" evidence="1">
    <location>
        <begin position="141"/>
        <end position="179"/>
    </location>
</feature>
<feature type="compositionally biased region" description="Polar residues" evidence="1">
    <location>
        <begin position="38"/>
        <end position="53"/>
    </location>
</feature>
<reference evidence="2" key="2">
    <citation type="journal article" date="2015" name="Data Brief">
        <title>Shoot transcriptome of the giant reed, Arundo donax.</title>
        <authorList>
            <person name="Barrero R.A."/>
            <person name="Guerrero F.D."/>
            <person name="Moolhuijzen P."/>
            <person name="Goolsby J.A."/>
            <person name="Tidwell J."/>
            <person name="Bellgard S.E."/>
            <person name="Bellgard M.I."/>
        </authorList>
    </citation>
    <scope>NUCLEOTIDE SEQUENCE</scope>
    <source>
        <tissue evidence="2">Shoot tissue taken approximately 20 cm above the soil surface</tissue>
    </source>
</reference>
<feature type="compositionally biased region" description="Basic residues" evidence="1">
    <location>
        <begin position="108"/>
        <end position="118"/>
    </location>
</feature>
<sequence>MPTKHNSYDGLERSAALGGGERGASRQSRTTWCGGAQCSGTASVSDSYQCSGTGSDGNRDAMERRARATTTATTATRAKATAAEGLRLEAEPESWRWQLRREAERERRRPRLRRSRNGGNVRRRCASLVWAEARIPFFVPGTSRTRAPSRRSSKWGSFTECGSRPNSRSTSMAFGTLGQ</sequence>
<dbReference type="EMBL" id="GBRH01177008">
    <property type="protein sequence ID" value="JAE20888.1"/>
    <property type="molecule type" value="Transcribed_RNA"/>
</dbReference>
<dbReference type="AlphaFoldDB" id="A0A0A9GJL5"/>
<proteinExistence type="predicted"/>
<name>A0A0A9GJL5_ARUDO</name>
<feature type="compositionally biased region" description="Low complexity" evidence="1">
    <location>
        <begin position="68"/>
        <end position="83"/>
    </location>
</feature>
<evidence type="ECO:0000313" key="2">
    <source>
        <dbReference type="EMBL" id="JAE20888.1"/>
    </source>
</evidence>
<reference evidence="2" key="1">
    <citation type="submission" date="2014-09" db="EMBL/GenBank/DDBJ databases">
        <authorList>
            <person name="Magalhaes I.L.F."/>
            <person name="Oliveira U."/>
            <person name="Santos F.R."/>
            <person name="Vidigal T.H.D.A."/>
            <person name="Brescovit A.D."/>
            <person name="Santos A.J."/>
        </authorList>
    </citation>
    <scope>NUCLEOTIDE SEQUENCE</scope>
    <source>
        <tissue evidence="2">Shoot tissue taken approximately 20 cm above the soil surface</tissue>
    </source>
</reference>
<feature type="compositionally biased region" description="Basic and acidic residues" evidence="1">
    <location>
        <begin position="57"/>
        <end position="66"/>
    </location>
</feature>
<feature type="compositionally biased region" description="Basic and acidic residues" evidence="1">
    <location>
        <begin position="1"/>
        <end position="12"/>
    </location>
</feature>
<feature type="compositionally biased region" description="Polar residues" evidence="1">
    <location>
        <begin position="164"/>
        <end position="179"/>
    </location>
</feature>
<protein>
    <submittedName>
        <fullName evidence="2">Uncharacterized protein</fullName>
    </submittedName>
</protein>
<evidence type="ECO:0000256" key="1">
    <source>
        <dbReference type="SAM" id="MobiDB-lite"/>
    </source>
</evidence>
<accession>A0A0A9GJL5</accession>